<comment type="caution">
    <text evidence="1">The sequence shown here is derived from an EMBL/GenBank/DDBJ whole genome shotgun (WGS) entry which is preliminary data.</text>
</comment>
<proteinExistence type="predicted"/>
<dbReference type="GeneID" id="68321419"/>
<dbReference type="SUPFAM" id="SSF48208">
    <property type="entry name" value="Six-hairpin glycosidases"/>
    <property type="match status" value="1"/>
</dbReference>
<protein>
    <submittedName>
        <fullName evidence="1">Uncharacterized protein</fullName>
    </submittedName>
</protein>
<dbReference type="GO" id="GO:0005975">
    <property type="term" value="P:carbohydrate metabolic process"/>
    <property type="evidence" value="ECO:0007669"/>
    <property type="project" value="InterPro"/>
</dbReference>
<dbReference type="InterPro" id="IPR008928">
    <property type="entry name" value="6-hairpin_glycosidase_sf"/>
</dbReference>
<name>A0A9P8D4U4_9HYPO</name>
<dbReference type="RefSeq" id="XP_044674324.1">
    <property type="nucleotide sequence ID" value="XM_044831049.1"/>
</dbReference>
<dbReference type="AlphaFoldDB" id="A0A9P8D4U4"/>
<evidence type="ECO:0000313" key="2">
    <source>
        <dbReference type="Proteomes" id="UP000827133"/>
    </source>
</evidence>
<sequence>MLQGILPDTPAVDKEVARRTANKFWDVWTDQNIRGWGRPVLAINSARIGNPERAIYHLTAYDYWKFDDAGKQDHKLYEMRRMRLSHPAVGFAIRGGDGNTPPPFMPGNAGFLLAVAYMAKGWDGSKRDAPGFPEDDGWVVRHEGLRKAM</sequence>
<dbReference type="KEGG" id="fmu:J7337_013563"/>
<reference evidence="1" key="1">
    <citation type="journal article" date="2021" name="Mol. Plant Microbe Interact.">
        <title>Telomere to telomere genome assembly of Fusarium musae F31, causal agent of crown rot disease of banana.</title>
        <authorList>
            <person name="Degradi L."/>
            <person name="Tava V."/>
            <person name="Kunova A."/>
            <person name="Cortesi P."/>
            <person name="Saracchi M."/>
            <person name="Pasquali M."/>
        </authorList>
    </citation>
    <scope>NUCLEOTIDE SEQUENCE</scope>
    <source>
        <strain evidence="1">F31</strain>
    </source>
</reference>
<gene>
    <name evidence="1" type="ORF">J7337_013563</name>
</gene>
<evidence type="ECO:0000313" key="1">
    <source>
        <dbReference type="EMBL" id="KAG9495324.1"/>
    </source>
</evidence>
<organism evidence="1 2">
    <name type="scientific">Fusarium musae</name>
    <dbReference type="NCBI Taxonomy" id="1042133"/>
    <lineage>
        <taxon>Eukaryota</taxon>
        <taxon>Fungi</taxon>
        <taxon>Dikarya</taxon>
        <taxon>Ascomycota</taxon>
        <taxon>Pezizomycotina</taxon>
        <taxon>Sordariomycetes</taxon>
        <taxon>Hypocreomycetidae</taxon>
        <taxon>Hypocreales</taxon>
        <taxon>Nectriaceae</taxon>
        <taxon>Fusarium</taxon>
    </lineage>
</organism>
<dbReference type="EMBL" id="JAHBCI010000011">
    <property type="protein sequence ID" value="KAG9495324.1"/>
    <property type="molecule type" value="Genomic_DNA"/>
</dbReference>
<keyword evidence="2" id="KW-1185">Reference proteome</keyword>
<accession>A0A9P8D4U4</accession>
<dbReference type="Proteomes" id="UP000827133">
    <property type="component" value="Unassembled WGS sequence"/>
</dbReference>